<evidence type="ECO:0000313" key="2">
    <source>
        <dbReference type="Proteomes" id="UP000053039"/>
    </source>
</evidence>
<accession>A0A117PNQ7</accession>
<reference evidence="1 2" key="1">
    <citation type="submission" date="2015-10" db="EMBL/GenBank/DDBJ databases">
        <title>Draft genome sequence of Streptomyces pseudovenezuelae DSM 40212, type strain for the species Streptomyces pseudovenezuelae.</title>
        <authorList>
            <person name="Ruckert C."/>
            <person name="Winkler A."/>
            <person name="Kalinowski J."/>
            <person name="Kampfer P."/>
            <person name="Glaeser S."/>
        </authorList>
    </citation>
    <scope>NUCLEOTIDE SEQUENCE [LARGE SCALE GENOMIC DNA]</scope>
    <source>
        <strain evidence="1 2">DSM 40212</strain>
    </source>
</reference>
<gene>
    <name evidence="1" type="ORF">AQI94_37200</name>
</gene>
<comment type="caution">
    <text evidence="1">The sequence shown here is derived from an EMBL/GenBank/DDBJ whole genome shotgun (WGS) entry which is preliminary data.</text>
</comment>
<evidence type="ECO:0000313" key="1">
    <source>
        <dbReference type="EMBL" id="KUM83300.1"/>
    </source>
</evidence>
<proteinExistence type="predicted"/>
<protein>
    <recommendedName>
        <fullName evidence="3">DUF4352 domain-containing protein</fullName>
    </recommendedName>
</protein>
<name>A0A117PNQ7_9ACTN</name>
<dbReference type="EMBL" id="LMWM01000045">
    <property type="protein sequence ID" value="KUM83300.1"/>
    <property type="molecule type" value="Genomic_DNA"/>
</dbReference>
<dbReference type="AlphaFoldDB" id="A0A117PNQ7"/>
<organism evidence="1 2">
    <name type="scientific">Streptomyces pseudovenezuelae</name>
    <dbReference type="NCBI Taxonomy" id="67350"/>
    <lineage>
        <taxon>Bacteria</taxon>
        <taxon>Bacillati</taxon>
        <taxon>Actinomycetota</taxon>
        <taxon>Actinomycetes</taxon>
        <taxon>Kitasatosporales</taxon>
        <taxon>Streptomycetaceae</taxon>
        <taxon>Streptomyces</taxon>
        <taxon>Streptomyces aurantiacus group</taxon>
    </lineage>
</organism>
<sequence length="141" mass="15450">MAFGTTWRVQNTDPAKPFEGSLTVLDYKQGFTSVGKASEEAGEPGYVWAYADLKLCGTRGSYTDNTTSWTLYYGDGGRINPSSSTYSDFPKPEFPFEVTVTAGKCARGKLAFAVPGTERPESVLYQPDGLDEPREWIVPKA</sequence>
<dbReference type="Proteomes" id="UP000053039">
    <property type="component" value="Unassembled WGS sequence"/>
</dbReference>
<evidence type="ECO:0008006" key="3">
    <source>
        <dbReference type="Google" id="ProtNLM"/>
    </source>
</evidence>